<reference evidence="2 3" key="1">
    <citation type="submission" date="2016-10" db="EMBL/GenBank/DDBJ databases">
        <authorList>
            <person name="de Groot N.N."/>
        </authorList>
    </citation>
    <scope>NUCLEOTIDE SEQUENCE [LARGE SCALE GENOMIC DNA]</scope>
    <source>
        <strain evidence="2 3">CGMCC 1.9113</strain>
    </source>
</reference>
<evidence type="ECO:0000313" key="3">
    <source>
        <dbReference type="Proteomes" id="UP000199586"/>
    </source>
</evidence>
<dbReference type="Pfam" id="PF12146">
    <property type="entry name" value="Hydrolase_4"/>
    <property type="match status" value="1"/>
</dbReference>
<keyword evidence="3" id="KW-1185">Reference proteome</keyword>
<dbReference type="InterPro" id="IPR029058">
    <property type="entry name" value="AB_hydrolase_fold"/>
</dbReference>
<evidence type="ECO:0000259" key="1">
    <source>
        <dbReference type="Pfam" id="PF12146"/>
    </source>
</evidence>
<dbReference type="Gene3D" id="3.40.50.1820">
    <property type="entry name" value="alpha/beta hydrolase"/>
    <property type="match status" value="1"/>
</dbReference>
<dbReference type="RefSeq" id="WP_093334246.1">
    <property type="nucleotide sequence ID" value="NZ_FOXP01000011.1"/>
</dbReference>
<accession>A0A1I5UE72</accession>
<dbReference type="InterPro" id="IPR051044">
    <property type="entry name" value="MAG_DAG_Lipase"/>
</dbReference>
<gene>
    <name evidence="2" type="ORF">SAMN04488241_111111</name>
</gene>
<dbReference type="STRING" id="634430.SAMN04488241_111111"/>
<evidence type="ECO:0000313" key="2">
    <source>
        <dbReference type="EMBL" id="SFP93580.1"/>
    </source>
</evidence>
<organism evidence="2 3">
    <name type="scientific">Sphingomonas rubra</name>
    <dbReference type="NCBI Taxonomy" id="634430"/>
    <lineage>
        <taxon>Bacteria</taxon>
        <taxon>Pseudomonadati</taxon>
        <taxon>Pseudomonadota</taxon>
        <taxon>Alphaproteobacteria</taxon>
        <taxon>Sphingomonadales</taxon>
        <taxon>Sphingomonadaceae</taxon>
        <taxon>Sphingomonas</taxon>
    </lineage>
</organism>
<dbReference type="InterPro" id="IPR022742">
    <property type="entry name" value="Hydrolase_4"/>
</dbReference>
<dbReference type="PANTHER" id="PTHR11614">
    <property type="entry name" value="PHOSPHOLIPASE-RELATED"/>
    <property type="match status" value="1"/>
</dbReference>
<name>A0A1I5UE72_9SPHN</name>
<feature type="domain" description="Serine aminopeptidase S33" evidence="1">
    <location>
        <begin position="33"/>
        <end position="284"/>
    </location>
</feature>
<sequence length="304" mass="33283">MPRRSFPADAALSTWTAPDGWAHRRFERAGAGRGRLLFLGGRADSIEKYLEALDEWHDRGWTVAAFDWRGQGGSGRTGTGDVGHLDDFAVLVRDLAAFWAQWRRDGEPCVVVAHSTGGYLALAALVGGAIDPAALVLVAPMLGLRNPLGAWIGGGVARLIAGRGDLARAAWRERTVARAVRARQRRLTHDPSRFDDERWWYEHCSALRLGPPSWAWIVEAFAATAALRADPRLAAVATPVQLLVADHDRLVDSRAARAVAARLPHGELHRFGRDTAHEILREADPVRNHALALIDAFLDRHAPA</sequence>
<dbReference type="SUPFAM" id="SSF53474">
    <property type="entry name" value="alpha/beta-Hydrolases"/>
    <property type="match status" value="1"/>
</dbReference>
<dbReference type="AlphaFoldDB" id="A0A1I5UE72"/>
<dbReference type="Proteomes" id="UP000199586">
    <property type="component" value="Unassembled WGS sequence"/>
</dbReference>
<proteinExistence type="predicted"/>
<dbReference type="EMBL" id="FOXP01000011">
    <property type="protein sequence ID" value="SFP93580.1"/>
    <property type="molecule type" value="Genomic_DNA"/>
</dbReference>
<protein>
    <submittedName>
        <fullName evidence="2">Lysophospholipase</fullName>
    </submittedName>
</protein>
<dbReference type="OrthoDB" id="9788260at2"/>